<comment type="subcellular location">
    <subcellularLocation>
        <location evidence="6">Cytoplasm</location>
    </subcellularLocation>
</comment>
<dbReference type="RefSeq" id="WP_234863577.1">
    <property type="nucleotide sequence ID" value="NZ_JAKEVY010000001.1"/>
</dbReference>
<keyword evidence="3 6" id="KW-0489">Methyltransferase</keyword>
<dbReference type="CDD" id="cd02440">
    <property type="entry name" value="AdoMet_MTases"/>
    <property type="match status" value="1"/>
</dbReference>
<accession>A0ABS9BC22</accession>
<gene>
    <name evidence="6 7" type="primary">prmA</name>
    <name evidence="7" type="ORF">L0U88_00690</name>
</gene>
<feature type="binding site" evidence="6">
    <location>
        <position position="168"/>
    </location>
    <ligand>
        <name>S-adenosyl-L-methionine</name>
        <dbReference type="ChEBI" id="CHEBI:59789"/>
    </ligand>
</feature>
<evidence type="ECO:0000256" key="3">
    <source>
        <dbReference type="ARBA" id="ARBA00022603"/>
    </source>
</evidence>
<keyword evidence="7" id="KW-0687">Ribonucleoprotein</keyword>
<feature type="binding site" evidence="6">
    <location>
        <position position="146"/>
    </location>
    <ligand>
        <name>S-adenosyl-L-methionine</name>
        <dbReference type="ChEBI" id="CHEBI:59789"/>
    </ligand>
</feature>
<keyword evidence="2 6" id="KW-0963">Cytoplasm</keyword>
<dbReference type="EC" id="2.1.1.-" evidence="6"/>
<dbReference type="Gene3D" id="3.40.50.150">
    <property type="entry name" value="Vaccinia Virus protein VP39"/>
    <property type="match status" value="1"/>
</dbReference>
<keyword evidence="5 6" id="KW-0949">S-adenosyl-L-methionine</keyword>
<evidence type="ECO:0000256" key="2">
    <source>
        <dbReference type="ARBA" id="ARBA00022490"/>
    </source>
</evidence>
<evidence type="ECO:0000256" key="6">
    <source>
        <dbReference type="HAMAP-Rule" id="MF_00735"/>
    </source>
</evidence>
<dbReference type="InterPro" id="IPR050078">
    <property type="entry name" value="Ribosomal_L11_MeTrfase_PrmA"/>
</dbReference>
<name>A0ABS9BC22_9BACT</name>
<reference evidence="7 8" key="1">
    <citation type="submission" date="2022-01" db="EMBL/GenBank/DDBJ databases">
        <title>Flavihumibacter sp. nov., isolated from sediment of a river.</title>
        <authorList>
            <person name="Liu H."/>
        </authorList>
    </citation>
    <scope>NUCLEOTIDE SEQUENCE [LARGE SCALE GENOMIC DNA]</scope>
    <source>
        <strain evidence="7 8">RY-1</strain>
    </source>
</reference>
<dbReference type="GO" id="GO:0005840">
    <property type="term" value="C:ribosome"/>
    <property type="evidence" value="ECO:0007669"/>
    <property type="project" value="UniProtKB-KW"/>
</dbReference>
<dbReference type="Proteomes" id="UP001200145">
    <property type="component" value="Unassembled WGS sequence"/>
</dbReference>
<dbReference type="PANTHER" id="PTHR43648:SF1">
    <property type="entry name" value="ELECTRON TRANSFER FLAVOPROTEIN BETA SUBUNIT LYSINE METHYLTRANSFERASE"/>
    <property type="match status" value="1"/>
</dbReference>
<protein>
    <recommendedName>
        <fullName evidence="6">Ribosomal protein L11 methyltransferase</fullName>
        <shortName evidence="6">L11 Mtase</shortName>
        <ecNumber evidence="6">2.1.1.-</ecNumber>
    </recommendedName>
</protein>
<sequence>MANSYQQIRIPVKEQETREILIALLADTGYEGFEESREELLAYIPEEQYDAAILSELLHPFGLTSETETIQQRNWNAEWEAGFQPVQVGNFCLIRADFHPGSDSVRHDLIITPKMSFGTGHHATTYQMVDAMQELDFTGKSVLDFGTGTGILAILAAKMGAVTVVAIDNDSWSIENTKENIERNQVEGISVLELDRLDDLPVFDIILANINKRVVLEQIGSMTTHCAPGAKILISGLLVGDEPDLRAAIEELPVSLIKQTNKDSWLCWCLERN</sequence>
<comment type="caution">
    <text evidence="7">The sequence shown here is derived from an EMBL/GenBank/DDBJ whole genome shotgun (WGS) entry which is preliminary data.</text>
</comment>
<dbReference type="Pfam" id="PF06325">
    <property type="entry name" value="PrmA"/>
    <property type="match status" value="1"/>
</dbReference>
<dbReference type="SUPFAM" id="SSF53335">
    <property type="entry name" value="S-adenosyl-L-methionine-dependent methyltransferases"/>
    <property type="match status" value="1"/>
</dbReference>
<feature type="binding site" evidence="6">
    <location>
        <position position="209"/>
    </location>
    <ligand>
        <name>S-adenosyl-L-methionine</name>
        <dbReference type="ChEBI" id="CHEBI:59789"/>
    </ligand>
</feature>
<evidence type="ECO:0000313" key="7">
    <source>
        <dbReference type="EMBL" id="MCF1713142.1"/>
    </source>
</evidence>
<dbReference type="EMBL" id="JAKEVY010000001">
    <property type="protein sequence ID" value="MCF1713142.1"/>
    <property type="molecule type" value="Genomic_DNA"/>
</dbReference>
<dbReference type="InterPro" id="IPR004498">
    <property type="entry name" value="Ribosomal_PrmA_MeTrfase"/>
</dbReference>
<dbReference type="HAMAP" id="MF_00735">
    <property type="entry name" value="Methyltr_PrmA"/>
    <property type="match status" value="1"/>
</dbReference>
<dbReference type="GO" id="GO:0008168">
    <property type="term" value="F:methyltransferase activity"/>
    <property type="evidence" value="ECO:0007669"/>
    <property type="project" value="UniProtKB-KW"/>
</dbReference>
<comment type="function">
    <text evidence="6">Methylates ribosomal protein L11.</text>
</comment>
<evidence type="ECO:0000256" key="1">
    <source>
        <dbReference type="ARBA" id="ARBA00009741"/>
    </source>
</evidence>
<organism evidence="7 8">
    <name type="scientific">Flavihumibacter fluminis</name>
    <dbReference type="NCBI Taxonomy" id="2909236"/>
    <lineage>
        <taxon>Bacteria</taxon>
        <taxon>Pseudomonadati</taxon>
        <taxon>Bacteroidota</taxon>
        <taxon>Chitinophagia</taxon>
        <taxon>Chitinophagales</taxon>
        <taxon>Chitinophagaceae</taxon>
        <taxon>Flavihumibacter</taxon>
    </lineage>
</organism>
<keyword evidence="4 6" id="KW-0808">Transferase</keyword>
<keyword evidence="7" id="KW-0689">Ribosomal protein</keyword>
<dbReference type="NCBIfam" id="NF001785">
    <property type="entry name" value="PRK00517.2-2"/>
    <property type="match status" value="1"/>
</dbReference>
<feature type="binding site" evidence="6">
    <location>
        <position position="125"/>
    </location>
    <ligand>
        <name>S-adenosyl-L-methionine</name>
        <dbReference type="ChEBI" id="CHEBI:59789"/>
    </ligand>
</feature>
<evidence type="ECO:0000256" key="5">
    <source>
        <dbReference type="ARBA" id="ARBA00022691"/>
    </source>
</evidence>
<evidence type="ECO:0000313" key="8">
    <source>
        <dbReference type="Proteomes" id="UP001200145"/>
    </source>
</evidence>
<evidence type="ECO:0000256" key="4">
    <source>
        <dbReference type="ARBA" id="ARBA00022679"/>
    </source>
</evidence>
<comment type="similarity">
    <text evidence="1 6">Belongs to the methyltransferase superfamily. PrmA family.</text>
</comment>
<dbReference type="InterPro" id="IPR029063">
    <property type="entry name" value="SAM-dependent_MTases_sf"/>
</dbReference>
<keyword evidence="8" id="KW-1185">Reference proteome</keyword>
<dbReference type="GO" id="GO:0032259">
    <property type="term" value="P:methylation"/>
    <property type="evidence" value="ECO:0007669"/>
    <property type="project" value="UniProtKB-KW"/>
</dbReference>
<proteinExistence type="inferred from homology"/>
<comment type="catalytic activity">
    <reaction evidence="6">
        <text>L-lysyl-[protein] + 3 S-adenosyl-L-methionine = N(6),N(6),N(6)-trimethyl-L-lysyl-[protein] + 3 S-adenosyl-L-homocysteine + 3 H(+)</text>
        <dbReference type="Rhea" id="RHEA:54192"/>
        <dbReference type="Rhea" id="RHEA-COMP:9752"/>
        <dbReference type="Rhea" id="RHEA-COMP:13826"/>
        <dbReference type="ChEBI" id="CHEBI:15378"/>
        <dbReference type="ChEBI" id="CHEBI:29969"/>
        <dbReference type="ChEBI" id="CHEBI:57856"/>
        <dbReference type="ChEBI" id="CHEBI:59789"/>
        <dbReference type="ChEBI" id="CHEBI:61961"/>
    </reaction>
</comment>
<dbReference type="PANTHER" id="PTHR43648">
    <property type="entry name" value="ELECTRON TRANSFER FLAVOPROTEIN BETA SUBUNIT LYSINE METHYLTRANSFERASE"/>
    <property type="match status" value="1"/>
</dbReference>